<keyword evidence="1" id="KW-1133">Transmembrane helix</keyword>
<evidence type="ECO:0000313" key="4">
    <source>
        <dbReference type="Proteomes" id="UP000060787"/>
    </source>
</evidence>
<dbReference type="InterPro" id="IPR001509">
    <property type="entry name" value="Epimerase_deHydtase"/>
</dbReference>
<keyword evidence="4" id="KW-1185">Reference proteome</keyword>
<evidence type="ECO:0000259" key="2">
    <source>
        <dbReference type="Pfam" id="PF01370"/>
    </source>
</evidence>
<dbReference type="PANTHER" id="PTHR12126">
    <property type="entry name" value="NADH-UBIQUINONE OXIDOREDUCTASE 39 KDA SUBUNIT-RELATED"/>
    <property type="match status" value="1"/>
</dbReference>
<proteinExistence type="predicted"/>
<feature type="transmembrane region" description="Helical" evidence="1">
    <location>
        <begin position="300"/>
        <end position="325"/>
    </location>
</feature>
<name>A0A0S2F674_LYSAN</name>
<gene>
    <name evidence="3" type="ORF">LA76x_0816</name>
</gene>
<evidence type="ECO:0000313" key="3">
    <source>
        <dbReference type="EMBL" id="ALN78977.1"/>
    </source>
</evidence>
<dbReference type="PANTHER" id="PTHR12126:SF11">
    <property type="entry name" value="NADH DEHYDROGENASE [UBIQUINONE] 1 ALPHA SUBCOMPLEX SUBUNIT 9, MITOCHONDRIAL"/>
    <property type="match status" value="1"/>
</dbReference>
<evidence type="ECO:0000256" key="1">
    <source>
        <dbReference type="SAM" id="Phobius"/>
    </source>
</evidence>
<feature type="transmembrane region" description="Helical" evidence="1">
    <location>
        <begin position="371"/>
        <end position="395"/>
    </location>
</feature>
<dbReference type="PATRIC" id="fig|84531.8.peg.842"/>
<dbReference type="GO" id="GO:0044877">
    <property type="term" value="F:protein-containing complex binding"/>
    <property type="evidence" value="ECO:0007669"/>
    <property type="project" value="TreeGrafter"/>
</dbReference>
<keyword evidence="1" id="KW-0812">Transmembrane</keyword>
<reference evidence="3 4" key="1">
    <citation type="journal article" date="2015" name="BMC Genomics">
        <title>Comparative genomics and metabolic profiling of the genus Lysobacter.</title>
        <authorList>
            <person name="de Bruijn I."/>
            <person name="Cheng X."/>
            <person name="de Jager V."/>
            <person name="Exposito R.G."/>
            <person name="Watrous J."/>
            <person name="Patel N."/>
            <person name="Postma J."/>
            <person name="Dorrestein P.C."/>
            <person name="Kobayashi D."/>
            <person name="Raaijmakers J.M."/>
        </authorList>
    </citation>
    <scope>NUCLEOTIDE SEQUENCE [LARGE SCALE GENOMIC DNA]</scope>
    <source>
        <strain evidence="3 4">76</strain>
    </source>
</reference>
<organism evidence="3 4">
    <name type="scientific">Lysobacter antibioticus</name>
    <dbReference type="NCBI Taxonomy" id="84531"/>
    <lineage>
        <taxon>Bacteria</taxon>
        <taxon>Pseudomonadati</taxon>
        <taxon>Pseudomonadota</taxon>
        <taxon>Gammaproteobacteria</taxon>
        <taxon>Lysobacterales</taxon>
        <taxon>Lysobacteraceae</taxon>
        <taxon>Lysobacter</taxon>
    </lineage>
</organism>
<dbReference type="KEGG" id="lab:LA76x_0816"/>
<dbReference type="InterPro" id="IPR051207">
    <property type="entry name" value="ComplexI_NDUFA9_subunit"/>
</dbReference>
<dbReference type="SUPFAM" id="SSF51735">
    <property type="entry name" value="NAD(P)-binding Rossmann-fold domains"/>
    <property type="match status" value="1"/>
</dbReference>
<sequence length="421" mass="44986">MLGANGFLAGYIIASLRQRGWRVVRGVRASAVPLRADEREADLTRMTTPEAWRDTLRGVDAVVNVAGILRETGTQTFQAIHVDGPLALAQACVSAGVARFVQISALGEPEDGAFIASKHRFDEALLALPLSAVVLRPSIVYAASGSYGGTSLLRALAAFPGWHLLPGDGRWAIQPVSAEDLGTIAALAAEGEQRGIFEVGAPQSMTLREYQATWRRWLRIDGEAAIAVPEALVSLQVGIGERLGRGPVGETMWRMLRRGNVTGADAPARLQAEFGHTPRDLQTALAATPSQVQDRWQAQLYFLAPTLRIAIVALWLISAVAGWLTPAAAIEALAAGSPMQDWQPVLLARATASLDAALALLLLINWRPRPVLGLMGLSVLAYTLAFGLLLPAQWLDPLGGLAKNLLVLPALAVAWVLADRR</sequence>
<dbReference type="AlphaFoldDB" id="A0A0S2F674"/>
<dbReference type="InterPro" id="IPR025695">
    <property type="entry name" value="DoxX-like"/>
</dbReference>
<dbReference type="InterPro" id="IPR036291">
    <property type="entry name" value="NAD(P)-bd_dom_sf"/>
</dbReference>
<feature type="transmembrane region" description="Helical" evidence="1">
    <location>
        <begin position="401"/>
        <end position="418"/>
    </location>
</feature>
<protein>
    <submittedName>
        <fullName evidence="3">NAD dependent epimerase/dehydratase family protein</fullName>
    </submittedName>
</protein>
<feature type="domain" description="NAD-dependent epimerase/dehydratase" evidence="2">
    <location>
        <begin position="2"/>
        <end position="112"/>
    </location>
</feature>
<keyword evidence="1" id="KW-0472">Membrane</keyword>
<dbReference type="Gene3D" id="3.40.50.720">
    <property type="entry name" value="NAD(P)-binding Rossmann-like Domain"/>
    <property type="match status" value="1"/>
</dbReference>
<dbReference type="Pfam" id="PF01370">
    <property type="entry name" value="Epimerase"/>
    <property type="match status" value="1"/>
</dbReference>
<dbReference type="eggNOG" id="COG0702">
    <property type="taxonomic scope" value="Bacteria"/>
</dbReference>
<feature type="transmembrane region" description="Helical" evidence="1">
    <location>
        <begin position="345"/>
        <end position="364"/>
    </location>
</feature>
<dbReference type="EMBL" id="CP011129">
    <property type="protein sequence ID" value="ALN78977.1"/>
    <property type="molecule type" value="Genomic_DNA"/>
</dbReference>
<accession>A0A0S2F674</accession>
<dbReference type="Pfam" id="PF13781">
    <property type="entry name" value="DoxX_3"/>
    <property type="match status" value="1"/>
</dbReference>
<dbReference type="Proteomes" id="UP000060787">
    <property type="component" value="Chromosome"/>
</dbReference>
<dbReference type="STRING" id="84531.LA76x_0816"/>